<gene>
    <name evidence="6" type="ORF">CARG_07140</name>
</gene>
<dbReference type="CDD" id="cd02433">
    <property type="entry name" value="Nodulin-21_like_2"/>
    <property type="match status" value="1"/>
</dbReference>
<keyword evidence="7" id="KW-1185">Reference proteome</keyword>
<dbReference type="PATRIC" id="fig|1348662.3.peg.1403"/>
<dbReference type="InterPro" id="IPR009078">
    <property type="entry name" value="Ferritin-like_SF"/>
</dbReference>
<comment type="subcellular location">
    <subcellularLocation>
        <location evidence="1">Endomembrane system</location>
        <topology evidence="1">Multi-pass membrane protein</topology>
    </subcellularLocation>
</comment>
<dbReference type="GO" id="GO:0012505">
    <property type="term" value="C:endomembrane system"/>
    <property type="evidence" value="ECO:0007669"/>
    <property type="project" value="UniProtKB-SubCell"/>
</dbReference>
<dbReference type="Proteomes" id="UP000016943">
    <property type="component" value="Chromosome"/>
</dbReference>
<dbReference type="GO" id="GO:0030026">
    <property type="term" value="P:intracellular manganese ion homeostasis"/>
    <property type="evidence" value="ECO:0007669"/>
    <property type="project" value="InterPro"/>
</dbReference>
<evidence type="ECO:0000313" key="7">
    <source>
        <dbReference type="Proteomes" id="UP000016943"/>
    </source>
</evidence>
<dbReference type="GO" id="GO:0005384">
    <property type="term" value="F:manganese ion transmembrane transporter activity"/>
    <property type="evidence" value="ECO:0007669"/>
    <property type="project" value="InterPro"/>
</dbReference>
<sequence>MTPDKKQIRRWQKYLANERAEAVVYRELARTADGEERDILLKLAEAEDRHEQYWRNKLGNDLGMPRRPSMGTRTMAFLARRFGSVFTLALMQSAESRTPYSKDADATEQMTADERIHAEVVRGLAQRGRQQLSGGFRAAIFGANDGLVSNLALVLGIFASGASNHTILLTGLSGLLAGALSMAAGEYISVASQRELLEASTPHPKTNTLLPQLDVNANELALVYRARGMDAATADHKAQQTLRSIRDNQPVDSLTNDSNLDAAGSPTQAALSSFFFFATGALLPIIPFILNLPTNTAAVASTVIVSVALLTTGATVGLLSGTSPMLKALRQLAIGLAAAATTYGIGSLFG</sequence>
<keyword evidence="4 5" id="KW-0472">Membrane</keyword>
<dbReference type="eggNOG" id="COG1814">
    <property type="taxonomic scope" value="Bacteria"/>
</dbReference>
<dbReference type="PANTHER" id="PTHR31851">
    <property type="entry name" value="FE(2+)/MN(2+) TRANSPORTER PCL1"/>
    <property type="match status" value="1"/>
</dbReference>
<dbReference type="STRING" id="1348662.CARG_07140"/>
<organism evidence="6 7">
    <name type="scientific">Corynebacterium argentoratense DSM 44202</name>
    <dbReference type="NCBI Taxonomy" id="1348662"/>
    <lineage>
        <taxon>Bacteria</taxon>
        <taxon>Bacillati</taxon>
        <taxon>Actinomycetota</taxon>
        <taxon>Actinomycetes</taxon>
        <taxon>Mycobacteriales</taxon>
        <taxon>Corynebacteriaceae</taxon>
        <taxon>Corynebacterium</taxon>
    </lineage>
</organism>
<feature type="transmembrane region" description="Helical" evidence="5">
    <location>
        <begin position="332"/>
        <end position="349"/>
    </location>
</feature>
<dbReference type="Pfam" id="PF01988">
    <property type="entry name" value="VIT1"/>
    <property type="match status" value="1"/>
</dbReference>
<evidence type="ECO:0000313" key="6">
    <source>
        <dbReference type="EMBL" id="AGU15549.1"/>
    </source>
</evidence>
<feature type="transmembrane region" description="Helical" evidence="5">
    <location>
        <begin position="136"/>
        <end position="159"/>
    </location>
</feature>
<evidence type="ECO:0000256" key="4">
    <source>
        <dbReference type="ARBA" id="ARBA00023136"/>
    </source>
</evidence>
<name>U3GW18_9CORY</name>
<evidence type="ECO:0000256" key="2">
    <source>
        <dbReference type="ARBA" id="ARBA00022692"/>
    </source>
</evidence>
<dbReference type="HOGENOM" id="CLU_038957_1_0_11"/>
<evidence type="ECO:0008006" key="8">
    <source>
        <dbReference type="Google" id="ProtNLM"/>
    </source>
</evidence>
<dbReference type="SUPFAM" id="SSF47240">
    <property type="entry name" value="Ferritin-like"/>
    <property type="match status" value="1"/>
</dbReference>
<dbReference type="KEGG" id="caz:CARG_07140"/>
<dbReference type="AlphaFoldDB" id="U3GW18"/>
<dbReference type="CDD" id="cd01044">
    <property type="entry name" value="Ferritin_CCC1_N"/>
    <property type="match status" value="1"/>
</dbReference>
<dbReference type="GeneID" id="78250187"/>
<protein>
    <recommendedName>
        <fullName evidence="8">Rubrerythrin diiron-binding domain-containing protein</fullName>
    </recommendedName>
</protein>
<evidence type="ECO:0000256" key="1">
    <source>
        <dbReference type="ARBA" id="ARBA00004127"/>
    </source>
</evidence>
<feature type="transmembrane region" description="Helical" evidence="5">
    <location>
        <begin position="296"/>
        <end position="320"/>
    </location>
</feature>
<dbReference type="OrthoDB" id="9789677at2"/>
<keyword evidence="2 5" id="KW-0812">Transmembrane</keyword>
<dbReference type="InterPro" id="IPR039376">
    <property type="entry name" value="Ferritin_CCC1_N"/>
</dbReference>
<dbReference type="EMBL" id="CP006365">
    <property type="protein sequence ID" value="AGU15549.1"/>
    <property type="molecule type" value="Genomic_DNA"/>
</dbReference>
<dbReference type="InterPro" id="IPR008217">
    <property type="entry name" value="Ccc1_fam"/>
</dbReference>
<evidence type="ECO:0000256" key="5">
    <source>
        <dbReference type="SAM" id="Phobius"/>
    </source>
</evidence>
<reference evidence="6 7" key="1">
    <citation type="journal article" date="2013" name="Genome Announc.">
        <title>Whole-Genome Sequence of the Clinical Strain Corynebacterium argentoratense DSM 44202, Isolated from a Human Throat Specimen.</title>
        <authorList>
            <person name="Bomholt C."/>
            <person name="Glaub A."/>
            <person name="Gravermann K."/>
            <person name="Albersmeier A."/>
            <person name="Brinkrolf K."/>
            <person name="Ruckert C."/>
            <person name="Tauch A."/>
        </authorList>
    </citation>
    <scope>NUCLEOTIDE SEQUENCE [LARGE SCALE GENOMIC DNA]</scope>
    <source>
        <strain evidence="6">DSM 44202</strain>
    </source>
</reference>
<feature type="transmembrane region" description="Helical" evidence="5">
    <location>
        <begin position="165"/>
        <end position="184"/>
    </location>
</feature>
<evidence type="ECO:0000256" key="3">
    <source>
        <dbReference type="ARBA" id="ARBA00022989"/>
    </source>
</evidence>
<dbReference type="RefSeq" id="WP_021011939.1">
    <property type="nucleotide sequence ID" value="NC_022198.1"/>
</dbReference>
<keyword evidence="3 5" id="KW-1133">Transmembrane helix</keyword>
<feature type="transmembrane region" description="Helical" evidence="5">
    <location>
        <begin position="269"/>
        <end position="290"/>
    </location>
</feature>
<proteinExistence type="predicted"/>
<accession>U3GW18</accession>